<evidence type="ECO:0000259" key="2">
    <source>
        <dbReference type="PROSITE" id="PS50943"/>
    </source>
</evidence>
<feature type="domain" description="HTH cro/C1-type" evidence="2">
    <location>
        <begin position="83"/>
        <end position="139"/>
    </location>
</feature>
<dbReference type="RefSeq" id="XP_004031325.1">
    <property type="nucleotide sequence ID" value="XM_004031277.1"/>
</dbReference>
<dbReference type="PANTHER" id="PTHR10245">
    <property type="entry name" value="ENDOTHELIAL DIFFERENTIATION-RELATED FACTOR 1 MULTIPROTEIN BRIDGING FACTOR 1"/>
    <property type="match status" value="1"/>
</dbReference>
<protein>
    <recommendedName>
        <fullName evidence="2">HTH cro/C1-type domain-containing protein</fullName>
    </recommendedName>
</protein>
<evidence type="ECO:0000313" key="4">
    <source>
        <dbReference type="Proteomes" id="UP000008983"/>
    </source>
</evidence>
<reference evidence="3 4" key="1">
    <citation type="submission" date="2011-07" db="EMBL/GenBank/DDBJ databases">
        <authorList>
            <person name="Coyne R."/>
            <person name="Brami D."/>
            <person name="Johnson J."/>
            <person name="Hostetler J."/>
            <person name="Hannick L."/>
            <person name="Clark T."/>
            <person name="Cassidy-Hanley D."/>
            <person name="Inman J."/>
        </authorList>
    </citation>
    <scope>NUCLEOTIDE SEQUENCE [LARGE SCALE GENOMIC DNA]</scope>
    <source>
        <strain evidence="3 4">G5</strain>
    </source>
</reference>
<dbReference type="InParanoid" id="G0QXH1"/>
<gene>
    <name evidence="3" type="ORF">IMG5_142820</name>
</gene>
<dbReference type="Proteomes" id="UP000008983">
    <property type="component" value="Unassembled WGS sequence"/>
</dbReference>
<dbReference type="GeneID" id="14906198"/>
<dbReference type="AlphaFoldDB" id="G0QXH1"/>
<keyword evidence="1" id="KW-0238">DNA-binding</keyword>
<dbReference type="GO" id="GO:0003677">
    <property type="term" value="F:DNA binding"/>
    <property type="evidence" value="ECO:0007669"/>
    <property type="project" value="UniProtKB-KW"/>
</dbReference>
<evidence type="ECO:0000256" key="1">
    <source>
        <dbReference type="ARBA" id="ARBA00023125"/>
    </source>
</evidence>
<dbReference type="InterPro" id="IPR001387">
    <property type="entry name" value="Cro/C1-type_HTH"/>
</dbReference>
<dbReference type="FunCoup" id="G0QXH1">
    <property type="interactions" value="400"/>
</dbReference>
<accession>G0QXH1</accession>
<dbReference type="CDD" id="cd00093">
    <property type="entry name" value="HTH_XRE"/>
    <property type="match status" value="1"/>
</dbReference>
<sequence length="145" mass="16798">EQILFKKNMDHQNWDYTTVNKKITQKGEKAVQQAQSMGYQVEQVKKADHVNQKSNLDGRYVAKVLNEEEYKAETVSHDLRIAIQQGRQAKGWNQEQLALQIQEKKSVISDYESGKAIPNPGVINKLERALGVKLPREKRKKQRRI</sequence>
<proteinExistence type="predicted"/>
<dbReference type="PROSITE" id="PS50943">
    <property type="entry name" value="HTH_CROC1"/>
    <property type="match status" value="1"/>
</dbReference>
<dbReference type="Pfam" id="PF01381">
    <property type="entry name" value="HTH_3"/>
    <property type="match status" value="1"/>
</dbReference>
<organism evidence="3 4">
    <name type="scientific">Ichthyophthirius multifiliis</name>
    <name type="common">White spot disease agent</name>
    <name type="synonym">Ich</name>
    <dbReference type="NCBI Taxonomy" id="5932"/>
    <lineage>
        <taxon>Eukaryota</taxon>
        <taxon>Sar</taxon>
        <taxon>Alveolata</taxon>
        <taxon>Ciliophora</taxon>
        <taxon>Intramacronucleata</taxon>
        <taxon>Oligohymenophorea</taxon>
        <taxon>Hymenostomatida</taxon>
        <taxon>Ophryoglenina</taxon>
        <taxon>Ichthyophthirius</taxon>
    </lineage>
</organism>
<dbReference type="Gene3D" id="1.10.260.40">
    <property type="entry name" value="lambda repressor-like DNA-binding domains"/>
    <property type="match status" value="1"/>
</dbReference>
<dbReference type="SUPFAM" id="SSF47413">
    <property type="entry name" value="lambda repressor-like DNA-binding domains"/>
    <property type="match status" value="1"/>
</dbReference>
<dbReference type="eggNOG" id="KOG3398">
    <property type="taxonomic scope" value="Eukaryota"/>
</dbReference>
<dbReference type="STRING" id="857967.G0QXH1"/>
<dbReference type="GO" id="GO:0005634">
    <property type="term" value="C:nucleus"/>
    <property type="evidence" value="ECO:0007669"/>
    <property type="project" value="TreeGrafter"/>
</dbReference>
<dbReference type="SMART" id="SM00530">
    <property type="entry name" value="HTH_XRE"/>
    <property type="match status" value="1"/>
</dbReference>
<keyword evidence="4" id="KW-1185">Reference proteome</keyword>
<dbReference type="EMBL" id="GL984074">
    <property type="protein sequence ID" value="EGR30089.1"/>
    <property type="molecule type" value="Genomic_DNA"/>
</dbReference>
<dbReference type="InterPro" id="IPR010982">
    <property type="entry name" value="Lambda_DNA-bd_dom_sf"/>
</dbReference>
<name>G0QXH1_ICHMU</name>
<dbReference type="OrthoDB" id="308734at2759"/>
<feature type="non-terminal residue" evidence="3">
    <location>
        <position position="1"/>
    </location>
</feature>
<dbReference type="PANTHER" id="PTHR10245:SF15">
    <property type="entry name" value="ENDOTHELIAL DIFFERENTIATION-RELATED FACTOR 1"/>
    <property type="match status" value="1"/>
</dbReference>
<feature type="non-terminal residue" evidence="3">
    <location>
        <position position="145"/>
    </location>
</feature>
<dbReference type="OMA" id="GKNKSCK"/>
<evidence type="ECO:0000313" key="3">
    <source>
        <dbReference type="EMBL" id="EGR30089.1"/>
    </source>
</evidence>